<keyword evidence="12" id="KW-1185">Reference proteome</keyword>
<evidence type="ECO:0000256" key="5">
    <source>
        <dbReference type="ARBA" id="ARBA00022927"/>
    </source>
</evidence>
<sequence length="69" mass="7529">MGFLRGIGPLEIIIILGLILLVFGWRRMPEIGSSMGKGIRTFKSALLGDDEKPRQDPPVAKSGDESSPY</sequence>
<protein>
    <submittedName>
        <fullName evidence="11">Sec-independent protein translocase protein TatA</fullName>
    </submittedName>
</protein>
<feature type="transmembrane region" description="Helical" evidence="10">
    <location>
        <begin position="6"/>
        <end position="25"/>
    </location>
</feature>
<evidence type="ECO:0000256" key="9">
    <source>
        <dbReference type="SAM" id="MobiDB-lite"/>
    </source>
</evidence>
<gene>
    <name evidence="11" type="ORF">GBAR_LOCUS28957</name>
</gene>
<feature type="region of interest" description="Disordered" evidence="9">
    <location>
        <begin position="46"/>
        <end position="69"/>
    </location>
</feature>
<keyword evidence="7" id="KW-0811">Translocation</keyword>
<comment type="subcellular location">
    <subcellularLocation>
        <location evidence="1">Cell membrane</location>
        <topology evidence="1">Single-pass membrane protein</topology>
    </subcellularLocation>
</comment>
<keyword evidence="8 10" id="KW-0472">Membrane</keyword>
<dbReference type="NCBIfam" id="TIGR01411">
    <property type="entry name" value="tatAE"/>
    <property type="match status" value="1"/>
</dbReference>
<dbReference type="PANTHER" id="PTHR42982">
    <property type="entry name" value="SEC-INDEPENDENT PROTEIN TRANSLOCASE PROTEIN TATA"/>
    <property type="match status" value="1"/>
</dbReference>
<name>A0AA35XHV3_GEOBA</name>
<evidence type="ECO:0000256" key="10">
    <source>
        <dbReference type="SAM" id="Phobius"/>
    </source>
</evidence>
<dbReference type="GO" id="GO:0005886">
    <property type="term" value="C:plasma membrane"/>
    <property type="evidence" value="ECO:0007669"/>
    <property type="project" value="UniProtKB-SubCell"/>
</dbReference>
<dbReference type="HAMAP" id="MF_00236">
    <property type="entry name" value="TatA_E"/>
    <property type="match status" value="1"/>
</dbReference>
<evidence type="ECO:0000313" key="12">
    <source>
        <dbReference type="Proteomes" id="UP001174909"/>
    </source>
</evidence>
<keyword evidence="4 10" id="KW-0812">Transmembrane</keyword>
<evidence type="ECO:0000256" key="3">
    <source>
        <dbReference type="ARBA" id="ARBA00022475"/>
    </source>
</evidence>
<keyword evidence="3" id="KW-1003">Cell membrane</keyword>
<accession>A0AA35XHV3</accession>
<evidence type="ECO:0000313" key="11">
    <source>
        <dbReference type="EMBL" id="CAI8052931.1"/>
    </source>
</evidence>
<keyword evidence="6 10" id="KW-1133">Transmembrane helix</keyword>
<dbReference type="Pfam" id="PF02416">
    <property type="entry name" value="TatA_B_E"/>
    <property type="match status" value="1"/>
</dbReference>
<evidence type="ECO:0000256" key="6">
    <source>
        <dbReference type="ARBA" id="ARBA00022989"/>
    </source>
</evidence>
<dbReference type="PANTHER" id="PTHR42982:SF1">
    <property type="entry name" value="SEC-INDEPENDENT PROTEIN TRANSLOCASE PROTEIN TATA"/>
    <property type="match status" value="1"/>
</dbReference>
<evidence type="ECO:0000256" key="8">
    <source>
        <dbReference type="ARBA" id="ARBA00023136"/>
    </source>
</evidence>
<reference evidence="11" key="1">
    <citation type="submission" date="2023-03" db="EMBL/GenBank/DDBJ databases">
        <authorList>
            <person name="Steffen K."/>
            <person name="Cardenas P."/>
        </authorList>
    </citation>
    <scope>NUCLEOTIDE SEQUENCE</scope>
</reference>
<evidence type="ECO:0000256" key="2">
    <source>
        <dbReference type="ARBA" id="ARBA00022448"/>
    </source>
</evidence>
<dbReference type="Proteomes" id="UP001174909">
    <property type="component" value="Unassembled WGS sequence"/>
</dbReference>
<dbReference type="AlphaFoldDB" id="A0AA35XHV3"/>
<organism evidence="11 12">
    <name type="scientific">Geodia barretti</name>
    <name type="common">Barrett's horny sponge</name>
    <dbReference type="NCBI Taxonomy" id="519541"/>
    <lineage>
        <taxon>Eukaryota</taxon>
        <taxon>Metazoa</taxon>
        <taxon>Porifera</taxon>
        <taxon>Demospongiae</taxon>
        <taxon>Heteroscleromorpha</taxon>
        <taxon>Tetractinellida</taxon>
        <taxon>Astrophorina</taxon>
        <taxon>Geodiidae</taxon>
        <taxon>Geodia</taxon>
    </lineage>
</organism>
<evidence type="ECO:0000256" key="1">
    <source>
        <dbReference type="ARBA" id="ARBA00004162"/>
    </source>
</evidence>
<proteinExistence type="inferred from homology"/>
<dbReference type="EMBL" id="CASHTH010004055">
    <property type="protein sequence ID" value="CAI8052931.1"/>
    <property type="molecule type" value="Genomic_DNA"/>
</dbReference>
<dbReference type="InterPro" id="IPR003369">
    <property type="entry name" value="TatA/B/E"/>
</dbReference>
<evidence type="ECO:0000256" key="4">
    <source>
        <dbReference type="ARBA" id="ARBA00022692"/>
    </source>
</evidence>
<keyword evidence="5" id="KW-0653">Protein transport</keyword>
<dbReference type="Gene3D" id="1.20.5.3310">
    <property type="match status" value="1"/>
</dbReference>
<comment type="caution">
    <text evidence="11">The sequence shown here is derived from an EMBL/GenBank/DDBJ whole genome shotgun (WGS) entry which is preliminary data.</text>
</comment>
<evidence type="ECO:0000256" key="7">
    <source>
        <dbReference type="ARBA" id="ARBA00023010"/>
    </source>
</evidence>
<dbReference type="InterPro" id="IPR006312">
    <property type="entry name" value="TatA/E"/>
</dbReference>
<dbReference type="GO" id="GO:0043953">
    <property type="term" value="P:protein transport by the Tat complex"/>
    <property type="evidence" value="ECO:0007669"/>
    <property type="project" value="InterPro"/>
</dbReference>
<keyword evidence="2" id="KW-0813">Transport</keyword>